<evidence type="ECO:0000313" key="2">
    <source>
        <dbReference type="EMBL" id="MFC0849819.1"/>
    </source>
</evidence>
<dbReference type="RefSeq" id="WP_394323829.1">
    <property type="nucleotide sequence ID" value="NZ_JBHMQV010000009.1"/>
</dbReference>
<dbReference type="InterPro" id="IPR020051">
    <property type="entry name" value="SagB-type_dehydrogenase"/>
</dbReference>
<dbReference type="InterPro" id="IPR029479">
    <property type="entry name" value="Nitroreductase"/>
</dbReference>
<reference evidence="2 3" key="1">
    <citation type="submission" date="2024-09" db="EMBL/GenBank/DDBJ databases">
        <authorList>
            <person name="Sun Q."/>
            <person name="Mori K."/>
        </authorList>
    </citation>
    <scope>NUCLEOTIDE SEQUENCE [LARGE SCALE GENOMIC DNA]</scope>
    <source>
        <strain evidence="2 3">JCM 4557</strain>
    </source>
</reference>
<dbReference type="CDD" id="cd02142">
    <property type="entry name" value="McbC_SagB-like_oxidoreductase"/>
    <property type="match status" value="1"/>
</dbReference>
<keyword evidence="3" id="KW-1185">Reference proteome</keyword>
<dbReference type="PANTHER" id="PTHR43745">
    <property type="entry name" value="NITROREDUCTASE MJ1384-RELATED"/>
    <property type="match status" value="1"/>
</dbReference>
<name>A0ABV6TVK8_9ACTN</name>
<gene>
    <name evidence="2" type="ORF">ACFH04_39790</name>
</gene>
<dbReference type="PANTHER" id="PTHR43745:SF2">
    <property type="entry name" value="NITROREDUCTASE MJ1384-RELATED"/>
    <property type="match status" value="1"/>
</dbReference>
<organism evidence="2 3">
    <name type="scientific">Streptomyces noboritoensis</name>
    <dbReference type="NCBI Taxonomy" id="67337"/>
    <lineage>
        <taxon>Bacteria</taxon>
        <taxon>Bacillati</taxon>
        <taxon>Actinomycetota</taxon>
        <taxon>Actinomycetes</taxon>
        <taxon>Kitasatosporales</taxon>
        <taxon>Streptomycetaceae</taxon>
        <taxon>Streptomyces</taxon>
    </lineage>
</organism>
<dbReference type="InterPro" id="IPR052544">
    <property type="entry name" value="Bacteriocin_Proc_Enz"/>
</dbReference>
<comment type="caution">
    <text evidence="2">The sequence shown here is derived from an EMBL/GenBank/DDBJ whole genome shotgun (WGS) entry which is preliminary data.</text>
</comment>
<dbReference type="EMBL" id="JBHMQV010000009">
    <property type="protein sequence ID" value="MFC0849819.1"/>
    <property type="molecule type" value="Genomic_DNA"/>
</dbReference>
<accession>A0ABV6TVK8</accession>
<evidence type="ECO:0000259" key="1">
    <source>
        <dbReference type="Pfam" id="PF00881"/>
    </source>
</evidence>
<dbReference type="Pfam" id="PF00881">
    <property type="entry name" value="Nitroreductase"/>
    <property type="match status" value="1"/>
</dbReference>
<evidence type="ECO:0000313" key="3">
    <source>
        <dbReference type="Proteomes" id="UP001589887"/>
    </source>
</evidence>
<dbReference type="InterPro" id="IPR000415">
    <property type="entry name" value="Nitroreductase-like"/>
</dbReference>
<proteinExistence type="predicted"/>
<dbReference type="NCBIfam" id="TIGR03605">
    <property type="entry name" value="antibiot_sagB"/>
    <property type="match status" value="1"/>
</dbReference>
<dbReference type="Proteomes" id="UP001589887">
    <property type="component" value="Unassembled WGS sequence"/>
</dbReference>
<protein>
    <submittedName>
        <fullName evidence="2">SagB/ThcOx family dehydrogenase</fullName>
    </submittedName>
</protein>
<dbReference type="SUPFAM" id="SSF55469">
    <property type="entry name" value="FMN-dependent nitroreductase-like"/>
    <property type="match status" value="1"/>
</dbReference>
<dbReference type="Gene3D" id="3.40.109.10">
    <property type="entry name" value="NADH Oxidase"/>
    <property type="match status" value="1"/>
</dbReference>
<feature type="domain" description="Nitroreductase" evidence="1">
    <location>
        <begin position="115"/>
        <end position="301"/>
    </location>
</feature>
<sequence length="309" mass="33106">MASSRSIHAAEVRDALVTTEAREVSPALAGVGFRTHPLRFDQQVDSGVLLRPAEEFLISSRNTRHDRETQLSVVHYFTDPVTLALAHASRGPRDGSIRMSLPQATPPDVSLAQAIASRRSSRDFGPAPLALASLAIALRYGDSESAEISARLDNGDEVPLRLRATPSAGGLYPVEIWVAARNVAGLGRGIHRYLPGEDALEEWAGSDALDRLLAACTDVNGDDLVGTAGALLLFVAKPWRSMRKYGPRGLRFVLHEAGGIAQNIHLTAVGLDLASLDYSGFFDDEVHQALGIDGTYHAVVHTLLLGSHA</sequence>